<keyword evidence="6 7" id="KW-0067">ATP-binding</keyword>
<dbReference type="PROSITE" id="PS50004">
    <property type="entry name" value="C2"/>
    <property type="match status" value="1"/>
</dbReference>
<feature type="binding site" evidence="7">
    <location>
        <position position="181"/>
    </location>
    <ligand>
        <name>ATP</name>
        <dbReference type="ChEBI" id="CHEBI:30616"/>
    </ligand>
</feature>
<dbReference type="FunFam" id="1.10.510.10:FF:000178">
    <property type="entry name" value="Calcium-dependent protein kinase 5"/>
    <property type="match status" value="1"/>
</dbReference>
<dbReference type="SMART" id="SM00054">
    <property type="entry name" value="EFh"/>
    <property type="match status" value="4"/>
</dbReference>
<dbReference type="PIR" id="S54788">
    <property type="entry name" value="S54788"/>
</dbReference>
<name>Q39485_CHLMO</name>
<dbReference type="AlphaFoldDB" id="Q39485"/>
<evidence type="ECO:0000256" key="6">
    <source>
        <dbReference type="ARBA" id="ARBA00022840"/>
    </source>
</evidence>
<dbReference type="Gene3D" id="1.10.238.10">
    <property type="entry name" value="EF-hand"/>
    <property type="match status" value="1"/>
</dbReference>
<dbReference type="Gene3D" id="3.30.200.20">
    <property type="entry name" value="Phosphorylase Kinase, domain 1"/>
    <property type="match status" value="1"/>
</dbReference>
<dbReference type="PROSITE" id="PS00108">
    <property type="entry name" value="PROTEIN_KINASE_ST"/>
    <property type="match status" value="1"/>
</dbReference>
<dbReference type="PROSITE" id="PS00107">
    <property type="entry name" value="PROTEIN_KINASE_ATP"/>
    <property type="match status" value="1"/>
</dbReference>
<dbReference type="PROSITE" id="PS00018">
    <property type="entry name" value="EF_HAND_1"/>
    <property type="match status" value="3"/>
</dbReference>
<dbReference type="InterPro" id="IPR018247">
    <property type="entry name" value="EF_Hand_1_Ca_BS"/>
</dbReference>
<dbReference type="SMART" id="SM00239">
    <property type="entry name" value="C2"/>
    <property type="match status" value="1"/>
</dbReference>
<feature type="domain" description="EF-hand" evidence="10">
    <location>
        <begin position="489"/>
        <end position="524"/>
    </location>
</feature>
<dbReference type="Gene3D" id="2.60.40.150">
    <property type="entry name" value="C2 domain"/>
    <property type="match status" value="1"/>
</dbReference>
<reference evidence="11" key="1">
    <citation type="submission" date="1995-05" db="EMBL/GenBank/DDBJ databases">
        <title>Cloning a CDPK from Chlamydomonas eugametos.</title>
        <authorList>
            <person name="Siderius M.H."/>
        </authorList>
    </citation>
    <scope>NUCLEOTIDE SEQUENCE</scope>
    <source>
        <strain evidence="11">UTEX10</strain>
    </source>
</reference>
<dbReference type="InterPro" id="IPR050205">
    <property type="entry name" value="CDPK_Ser/Thr_kinases"/>
</dbReference>
<dbReference type="Pfam" id="PF00069">
    <property type="entry name" value="Pkinase"/>
    <property type="match status" value="1"/>
</dbReference>
<evidence type="ECO:0000256" key="2">
    <source>
        <dbReference type="ARBA" id="ARBA00022679"/>
    </source>
</evidence>
<dbReference type="GO" id="GO:0005524">
    <property type="term" value="F:ATP binding"/>
    <property type="evidence" value="ECO:0007669"/>
    <property type="project" value="UniProtKB-UniRule"/>
</dbReference>
<dbReference type="InterPro" id="IPR011992">
    <property type="entry name" value="EF-hand-dom_pair"/>
</dbReference>
<dbReference type="EMBL" id="Z49233">
    <property type="protein sequence ID" value="CAA89202.1"/>
    <property type="molecule type" value="mRNA"/>
</dbReference>
<feature type="domain" description="C2" evidence="8">
    <location>
        <begin position="1"/>
        <end position="105"/>
    </location>
</feature>
<keyword evidence="5" id="KW-0106">Calcium</keyword>
<dbReference type="FunFam" id="1.10.238.10:FF:000001">
    <property type="entry name" value="Calmodulin 1"/>
    <property type="match status" value="1"/>
</dbReference>
<feature type="domain" description="Protein kinase" evidence="9">
    <location>
        <begin position="152"/>
        <end position="410"/>
    </location>
</feature>
<dbReference type="FunFam" id="3.30.200.20:FF:000042">
    <property type="entry name" value="Aurora kinase A"/>
    <property type="match status" value="1"/>
</dbReference>
<dbReference type="InterPro" id="IPR000008">
    <property type="entry name" value="C2_dom"/>
</dbReference>
<keyword evidence="2" id="KW-0808">Transferase</keyword>
<dbReference type="PROSITE" id="PS50011">
    <property type="entry name" value="PROTEIN_KINASE_DOM"/>
    <property type="match status" value="1"/>
</dbReference>
<evidence type="ECO:0000256" key="7">
    <source>
        <dbReference type="PROSITE-ProRule" id="PRU10141"/>
    </source>
</evidence>
<evidence type="ECO:0000256" key="3">
    <source>
        <dbReference type="ARBA" id="ARBA00022741"/>
    </source>
</evidence>
<dbReference type="PROSITE" id="PS50222">
    <property type="entry name" value="EF_HAND_2"/>
    <property type="match status" value="4"/>
</dbReference>
<dbReference type="CDD" id="cd00051">
    <property type="entry name" value="EFh"/>
    <property type="match status" value="1"/>
</dbReference>
<evidence type="ECO:0000256" key="5">
    <source>
        <dbReference type="ARBA" id="ARBA00022837"/>
    </source>
</evidence>
<accession>Q39485</accession>
<evidence type="ECO:0000259" key="9">
    <source>
        <dbReference type="PROSITE" id="PS50011"/>
    </source>
</evidence>
<dbReference type="Pfam" id="PF13499">
    <property type="entry name" value="EF-hand_7"/>
    <property type="match status" value="2"/>
</dbReference>
<dbReference type="InterPro" id="IPR035892">
    <property type="entry name" value="C2_domain_sf"/>
</dbReference>
<evidence type="ECO:0000256" key="1">
    <source>
        <dbReference type="ARBA" id="ARBA00022527"/>
    </source>
</evidence>
<dbReference type="PANTHER" id="PTHR24349">
    <property type="entry name" value="SERINE/THREONINE-PROTEIN KINASE"/>
    <property type="match status" value="1"/>
</dbReference>
<feature type="domain" description="EF-hand" evidence="10">
    <location>
        <begin position="525"/>
        <end position="558"/>
    </location>
</feature>
<dbReference type="SUPFAM" id="SSF56112">
    <property type="entry name" value="Protein kinase-like (PK-like)"/>
    <property type="match status" value="1"/>
</dbReference>
<feature type="domain" description="EF-hand" evidence="10">
    <location>
        <begin position="559"/>
        <end position="591"/>
    </location>
</feature>
<dbReference type="InterPro" id="IPR008271">
    <property type="entry name" value="Ser/Thr_kinase_AS"/>
</dbReference>
<sequence length="591" mass="66182">MAAKFVEGTLDVTLKSASDLREDMSVKLDAYCVVSCASTAHRSNTVTDAGKTMNWEQTFHFDKVASTSVLKLESSMRRTPSDRSSCACKIPLTRACTSGSDEVCVPVLDKKGKPIGETHVSMTFKATSMADGPTKGNWILPTYANKDCWKDYEQGKVVGKGSFGTTYLVTKKDTQEQYAVKVISKRKLTTMEEVEDIQREVRIMHHLAGHPNVVQLKNVYEDKSYVYLVMDACMGGELFDAIVERGTYSEKDARALMRTIVSVVAHCHDMGVIHRDLKPENFLLLDKSANPVLKSIDFGLSSFYQEGQVFHDIVGSPFYVAPEVVRRSYGKEADIWSCGVILYILLCGYPPFHGDNETKIFEAIMNKSLDFQSDPWPKVSEPAKECIRRMLDRNPKTRASAQQTLEHEWMRENGVATEKRLEMEVLTSMKKFSAGNRLKKEAAKIIAANLPTDEICGLREMFIAIDVDHSGSITAEEFANALRMKGNSLPEDEVQRLVSNADVDGDGTCDYEEFLAATINQSKLEREDRLKIAFEHFDLDHDGSITHDELMQSLANLGINDAGIKEIIADVDRDGNGQIDYNEFCLMMRNL</sequence>
<dbReference type="InterPro" id="IPR002048">
    <property type="entry name" value="EF_hand_dom"/>
</dbReference>
<feature type="domain" description="EF-hand" evidence="10">
    <location>
        <begin position="458"/>
        <end position="488"/>
    </location>
</feature>
<dbReference type="InterPro" id="IPR017441">
    <property type="entry name" value="Protein_kinase_ATP_BS"/>
</dbReference>
<evidence type="ECO:0000313" key="11">
    <source>
        <dbReference type="EMBL" id="CAA89202.1"/>
    </source>
</evidence>
<dbReference type="InterPro" id="IPR011009">
    <property type="entry name" value="Kinase-like_dom_sf"/>
</dbReference>
<dbReference type="SUPFAM" id="SSF47473">
    <property type="entry name" value="EF-hand"/>
    <property type="match status" value="1"/>
</dbReference>
<evidence type="ECO:0000259" key="10">
    <source>
        <dbReference type="PROSITE" id="PS50222"/>
    </source>
</evidence>
<dbReference type="GO" id="GO:0004674">
    <property type="term" value="F:protein serine/threonine kinase activity"/>
    <property type="evidence" value="ECO:0007669"/>
    <property type="project" value="UniProtKB-KW"/>
</dbReference>
<dbReference type="Gene3D" id="1.10.510.10">
    <property type="entry name" value="Transferase(Phosphotransferase) domain 1"/>
    <property type="match status" value="1"/>
</dbReference>
<dbReference type="SMART" id="SM00220">
    <property type="entry name" value="S_TKc"/>
    <property type="match status" value="1"/>
</dbReference>
<dbReference type="Pfam" id="PF00168">
    <property type="entry name" value="C2"/>
    <property type="match status" value="1"/>
</dbReference>
<dbReference type="CDD" id="cd05117">
    <property type="entry name" value="STKc_CAMK"/>
    <property type="match status" value="1"/>
</dbReference>
<keyword evidence="3 7" id="KW-0547">Nucleotide-binding</keyword>
<keyword evidence="4 11" id="KW-0418">Kinase</keyword>
<dbReference type="SUPFAM" id="SSF49562">
    <property type="entry name" value="C2 domain (Calcium/lipid-binding domain, CaLB)"/>
    <property type="match status" value="1"/>
</dbReference>
<keyword evidence="1" id="KW-0723">Serine/threonine-protein kinase</keyword>
<organism evidence="11">
    <name type="scientific">Chlamydomonas moewusii</name>
    <name type="common">Chlamydomonas eugametos</name>
    <dbReference type="NCBI Taxonomy" id="3054"/>
    <lineage>
        <taxon>Eukaryota</taxon>
        <taxon>Viridiplantae</taxon>
        <taxon>Chlorophyta</taxon>
        <taxon>core chlorophytes</taxon>
        <taxon>Chlorophyceae</taxon>
        <taxon>CS clade</taxon>
        <taxon>Chlamydomonadales</taxon>
        <taxon>Chlamydomonadaceae</taxon>
        <taxon>Chlamydomonas</taxon>
    </lineage>
</organism>
<evidence type="ECO:0000256" key="4">
    <source>
        <dbReference type="ARBA" id="ARBA00022777"/>
    </source>
</evidence>
<dbReference type="GO" id="GO:0005509">
    <property type="term" value="F:calcium ion binding"/>
    <property type="evidence" value="ECO:0007669"/>
    <property type="project" value="InterPro"/>
</dbReference>
<proteinExistence type="evidence at transcript level"/>
<protein>
    <submittedName>
        <fullName evidence="11">Calcium-stimulated protein kinase</fullName>
    </submittedName>
</protein>
<evidence type="ECO:0000259" key="8">
    <source>
        <dbReference type="PROSITE" id="PS50004"/>
    </source>
</evidence>
<dbReference type="InterPro" id="IPR000719">
    <property type="entry name" value="Prot_kinase_dom"/>
</dbReference>